<evidence type="ECO:0000256" key="3">
    <source>
        <dbReference type="SAM" id="Phobius"/>
    </source>
</evidence>
<dbReference type="PANTHER" id="PTHR31234">
    <property type="entry name" value="LATE EMBRYOGENESIS ABUNDANT (LEA) HYDROXYPROLINE-RICH GLYCOPROTEIN FAMILY"/>
    <property type="match status" value="1"/>
</dbReference>
<dbReference type="STRING" id="74649.A0A2P6S313"/>
<proteinExistence type="predicted"/>
<comment type="caution">
    <text evidence="4">The sequence shown here is derived from an EMBL/GenBank/DDBJ whole genome shotgun (WGS) entry which is preliminary data.</text>
</comment>
<dbReference type="AlphaFoldDB" id="A0A2P6S313"/>
<dbReference type="OrthoDB" id="1154395at2759"/>
<feature type="transmembrane region" description="Helical" evidence="3">
    <location>
        <begin position="43"/>
        <end position="69"/>
    </location>
</feature>
<evidence type="ECO:0000256" key="2">
    <source>
        <dbReference type="ARBA" id="ARBA00023136"/>
    </source>
</evidence>
<dbReference type="InterPro" id="IPR044839">
    <property type="entry name" value="NDR1-like"/>
</dbReference>
<dbReference type="Gramene" id="PRQ53079">
    <property type="protein sequence ID" value="PRQ53079"/>
    <property type="gene ID" value="RchiOBHm_Chr2g0162531"/>
</dbReference>
<evidence type="ECO:0000313" key="4">
    <source>
        <dbReference type="EMBL" id="PRQ53079.1"/>
    </source>
</evidence>
<protein>
    <recommendedName>
        <fullName evidence="6">Late embryogenesis abundant protein, LEA-14</fullName>
    </recommendedName>
</protein>
<comment type="subcellular location">
    <subcellularLocation>
        <location evidence="1">Membrane</location>
    </subcellularLocation>
</comment>
<dbReference type="PANTHER" id="PTHR31234:SF72">
    <property type="entry name" value="NDR1_HIN1-LIKE PROTEIN 6"/>
    <property type="match status" value="1"/>
</dbReference>
<keyword evidence="3" id="KW-1133">Transmembrane helix</keyword>
<gene>
    <name evidence="4" type="ORF">RchiOBHm_Chr2g0162531</name>
</gene>
<name>A0A2P6S313_ROSCH</name>
<accession>A0A2P6S313</accession>
<keyword evidence="2 3" id="KW-0472">Membrane</keyword>
<keyword evidence="5" id="KW-1185">Reference proteome</keyword>
<reference evidence="4 5" key="1">
    <citation type="journal article" date="2018" name="Nat. Genet.">
        <title>The Rosa genome provides new insights in the design of modern roses.</title>
        <authorList>
            <person name="Bendahmane M."/>
        </authorList>
    </citation>
    <scope>NUCLEOTIDE SEQUENCE [LARGE SCALE GENOMIC DNA]</scope>
    <source>
        <strain evidence="5">cv. Old Blush</strain>
    </source>
</reference>
<organism evidence="4 5">
    <name type="scientific">Rosa chinensis</name>
    <name type="common">China rose</name>
    <dbReference type="NCBI Taxonomy" id="74649"/>
    <lineage>
        <taxon>Eukaryota</taxon>
        <taxon>Viridiplantae</taxon>
        <taxon>Streptophyta</taxon>
        <taxon>Embryophyta</taxon>
        <taxon>Tracheophyta</taxon>
        <taxon>Spermatophyta</taxon>
        <taxon>Magnoliopsida</taxon>
        <taxon>eudicotyledons</taxon>
        <taxon>Gunneridae</taxon>
        <taxon>Pentapetalae</taxon>
        <taxon>rosids</taxon>
        <taxon>fabids</taxon>
        <taxon>Rosales</taxon>
        <taxon>Rosaceae</taxon>
        <taxon>Rosoideae</taxon>
        <taxon>Rosoideae incertae sedis</taxon>
        <taxon>Rosa</taxon>
    </lineage>
</organism>
<dbReference type="Proteomes" id="UP000238479">
    <property type="component" value="Chromosome 2"/>
</dbReference>
<evidence type="ECO:0000313" key="5">
    <source>
        <dbReference type="Proteomes" id="UP000238479"/>
    </source>
</evidence>
<dbReference type="EMBL" id="PDCK01000040">
    <property type="protein sequence ID" value="PRQ53079.1"/>
    <property type="molecule type" value="Genomic_DNA"/>
</dbReference>
<dbReference type="GO" id="GO:0098542">
    <property type="term" value="P:defense response to other organism"/>
    <property type="evidence" value="ECO:0007669"/>
    <property type="project" value="InterPro"/>
</dbReference>
<evidence type="ECO:0008006" key="6">
    <source>
        <dbReference type="Google" id="ProtNLM"/>
    </source>
</evidence>
<sequence>MHPGPYNPPPGAYPPPGPYGRNVPRYGHPGAGSRRGGCSCLKVYCCCCCCLFITLVLIIGGIVLAYFIIKPHTPKFSIDKFEVKSFNISDDFSLKSHLEITAKADNPNKYIEITYGEGKEPKDNSVQVLYSNVTLCSGTIPNIFQPKKNVTMIKIDLKGDLKKEDWAAGSGESLASKLKNNDKIPLLVAIKAPVKVKLGSWWVGKDEPLVVSINATMNVKNLAEGKNPEISDKNYSIGLLFGKTYTKLS</sequence>
<dbReference type="OMA" id="YGGEYYY"/>
<dbReference type="GO" id="GO:0005886">
    <property type="term" value="C:plasma membrane"/>
    <property type="evidence" value="ECO:0007669"/>
    <property type="project" value="TreeGrafter"/>
</dbReference>
<keyword evidence="3" id="KW-0812">Transmembrane</keyword>
<evidence type="ECO:0000256" key="1">
    <source>
        <dbReference type="ARBA" id="ARBA00004370"/>
    </source>
</evidence>